<dbReference type="GO" id="GO:0008270">
    <property type="term" value="F:zinc ion binding"/>
    <property type="evidence" value="ECO:0007669"/>
    <property type="project" value="UniProtKB-KW"/>
</dbReference>
<evidence type="ECO:0000256" key="2">
    <source>
        <dbReference type="SAM" id="Phobius"/>
    </source>
</evidence>
<keyword evidence="6" id="KW-1185">Reference proteome</keyword>
<gene>
    <name evidence="4" type="ORF">PSON_ATCC_30995.1.T1620012</name>
    <name evidence="5" type="ORF">PSON_ATCC_30995.1.T1620014</name>
</gene>
<comment type="caution">
    <text evidence="4">The sequence shown here is derived from an EMBL/GenBank/DDBJ whole genome shotgun (WGS) entry which is preliminary data.</text>
</comment>
<keyword evidence="2" id="KW-0812">Transmembrane</keyword>
<accession>A0A8S1RFD2</accession>
<evidence type="ECO:0000259" key="3">
    <source>
        <dbReference type="PROSITE" id="PS50089"/>
    </source>
</evidence>
<dbReference type="PROSITE" id="PS50089">
    <property type="entry name" value="ZF_RING_2"/>
    <property type="match status" value="1"/>
</dbReference>
<keyword evidence="1" id="KW-0479">Metal-binding</keyword>
<evidence type="ECO:0000256" key="1">
    <source>
        <dbReference type="PROSITE-ProRule" id="PRU00175"/>
    </source>
</evidence>
<dbReference type="Proteomes" id="UP000692954">
    <property type="component" value="Unassembled WGS sequence"/>
</dbReference>
<organism evidence="4 6">
    <name type="scientific">Paramecium sonneborni</name>
    <dbReference type="NCBI Taxonomy" id="65129"/>
    <lineage>
        <taxon>Eukaryota</taxon>
        <taxon>Sar</taxon>
        <taxon>Alveolata</taxon>
        <taxon>Ciliophora</taxon>
        <taxon>Intramacronucleata</taxon>
        <taxon>Oligohymenophorea</taxon>
        <taxon>Peniculida</taxon>
        <taxon>Parameciidae</taxon>
        <taxon>Paramecium</taxon>
    </lineage>
</organism>
<name>A0A8S1RFD2_9CILI</name>
<dbReference type="PANTHER" id="PTHR45676">
    <property type="entry name" value="RING-H2 FINGER PROTEIN ATL51-RELATED"/>
    <property type="match status" value="1"/>
</dbReference>
<dbReference type="CDD" id="cd16454">
    <property type="entry name" value="RING-H2_PA-TM-RING"/>
    <property type="match status" value="1"/>
</dbReference>
<feature type="domain" description="RING-type" evidence="3">
    <location>
        <begin position="242"/>
        <end position="283"/>
    </location>
</feature>
<dbReference type="PANTHER" id="PTHR45676:SF41">
    <property type="entry name" value="RING-H2 FINGER PROTEIN ATL66"/>
    <property type="match status" value="1"/>
</dbReference>
<dbReference type="SMART" id="SM00184">
    <property type="entry name" value="RING"/>
    <property type="match status" value="1"/>
</dbReference>
<keyword evidence="2" id="KW-1133">Transmembrane helix</keyword>
<protein>
    <recommendedName>
        <fullName evidence="3">RING-type domain-containing protein</fullName>
    </recommendedName>
</protein>
<feature type="transmembrane region" description="Helical" evidence="2">
    <location>
        <begin position="100"/>
        <end position="126"/>
    </location>
</feature>
<evidence type="ECO:0000313" key="4">
    <source>
        <dbReference type="EMBL" id="CAD8125750.1"/>
    </source>
</evidence>
<evidence type="ECO:0000313" key="5">
    <source>
        <dbReference type="EMBL" id="CAD8125752.1"/>
    </source>
</evidence>
<reference evidence="4" key="1">
    <citation type="submission" date="2021-01" db="EMBL/GenBank/DDBJ databases">
        <authorList>
            <consortium name="Genoscope - CEA"/>
            <person name="William W."/>
        </authorList>
    </citation>
    <scope>NUCLEOTIDE SEQUENCE</scope>
</reference>
<dbReference type="EMBL" id="CAJJDN010000162">
    <property type="protein sequence ID" value="CAD8125750.1"/>
    <property type="molecule type" value="Genomic_DNA"/>
</dbReference>
<dbReference type="OrthoDB" id="438722at2759"/>
<dbReference type="EMBL" id="CAJJDN010000162">
    <property type="protein sequence ID" value="CAD8125752.1"/>
    <property type="molecule type" value="Genomic_DNA"/>
</dbReference>
<dbReference type="InterPro" id="IPR001841">
    <property type="entry name" value="Znf_RING"/>
</dbReference>
<proteinExistence type="predicted"/>
<keyword evidence="2" id="KW-0472">Membrane</keyword>
<keyword evidence="1" id="KW-0863">Zinc-finger</keyword>
<dbReference type="Pfam" id="PF13639">
    <property type="entry name" value="zf-RING_2"/>
    <property type="match status" value="1"/>
</dbReference>
<evidence type="ECO:0000313" key="6">
    <source>
        <dbReference type="Proteomes" id="UP000692954"/>
    </source>
</evidence>
<sequence>MNSEIARLEELKQAEIHIIGLQFLTKEVNKKDQEIMQYSQYNQGINKIKNEQSQKDLEAEKQYQKEYLQALQQEKDKEVINGELQQHRQKSLKYMDNQKILYLSQILDLSSEFIIIIVIISMIIYLNYKRFSLYKFKLKFSKKFRNKQSKMNRRRQYQQFNNSYERVQEIKKKIQKTQIPEYLPYPWPSTYIYNILLNLNSMQSSLNIPMYLKLAKTKKTRNWFDDIPILVGVDEITQSEICAICLQEINDEKLINILNCNHYFHNECIKEWVLIKAECPTCRDIIHQ</sequence>
<dbReference type="AlphaFoldDB" id="A0A8S1RFD2"/>
<keyword evidence="1" id="KW-0862">Zinc</keyword>